<gene>
    <name evidence="8" type="ORF">G6F50_016483</name>
</gene>
<keyword evidence="6 7" id="KW-0472">Membrane</keyword>
<dbReference type="GO" id="GO:0055085">
    <property type="term" value="P:transmembrane transport"/>
    <property type="evidence" value="ECO:0007669"/>
    <property type="project" value="InterPro"/>
</dbReference>
<organism evidence="8 9">
    <name type="scientific">Rhizopus delemar</name>
    <dbReference type="NCBI Taxonomy" id="936053"/>
    <lineage>
        <taxon>Eukaryota</taxon>
        <taxon>Fungi</taxon>
        <taxon>Fungi incertae sedis</taxon>
        <taxon>Mucoromycota</taxon>
        <taxon>Mucoromycotina</taxon>
        <taxon>Mucoromycetes</taxon>
        <taxon>Mucorales</taxon>
        <taxon>Mucorineae</taxon>
        <taxon>Rhizopodaceae</taxon>
        <taxon>Rhizopus</taxon>
    </lineage>
</organism>
<dbReference type="GO" id="GO:0005886">
    <property type="term" value="C:plasma membrane"/>
    <property type="evidence" value="ECO:0007669"/>
    <property type="project" value="TreeGrafter"/>
</dbReference>
<comment type="caution">
    <text evidence="8">The sequence shown here is derived from an EMBL/GenBank/DDBJ whole genome shotgun (WGS) entry which is preliminary data.</text>
</comment>
<protein>
    <submittedName>
        <fullName evidence="8">Uncharacterized protein</fullName>
    </submittedName>
</protein>
<dbReference type="InterPro" id="IPR035906">
    <property type="entry name" value="MetI-like_sf"/>
</dbReference>
<name>A0A9P6XTH0_9FUNG</name>
<evidence type="ECO:0000256" key="6">
    <source>
        <dbReference type="ARBA" id="ARBA00023136"/>
    </source>
</evidence>
<keyword evidence="9" id="KW-1185">Reference proteome</keyword>
<keyword evidence="4" id="KW-0029">Amino-acid transport</keyword>
<evidence type="ECO:0000256" key="5">
    <source>
        <dbReference type="ARBA" id="ARBA00022989"/>
    </source>
</evidence>
<evidence type="ECO:0000256" key="1">
    <source>
        <dbReference type="ARBA" id="ARBA00004141"/>
    </source>
</evidence>
<keyword evidence="3 7" id="KW-0812">Transmembrane</keyword>
<keyword evidence="4" id="KW-0813">Transport</keyword>
<feature type="transmembrane region" description="Helical" evidence="7">
    <location>
        <begin position="41"/>
        <end position="62"/>
    </location>
</feature>
<comment type="subcellular location">
    <subcellularLocation>
        <location evidence="1">Membrane</location>
        <topology evidence="1">Multi-pass membrane protein</topology>
    </subcellularLocation>
</comment>
<reference evidence="8 9" key="1">
    <citation type="journal article" date="2020" name="Microb. Genom.">
        <title>Genetic diversity of clinical and environmental Mucorales isolates obtained from an investigation of mucormycosis cases among solid organ transplant recipients.</title>
        <authorList>
            <person name="Nguyen M.H."/>
            <person name="Kaul D."/>
            <person name="Muto C."/>
            <person name="Cheng S.J."/>
            <person name="Richter R.A."/>
            <person name="Bruno V.M."/>
            <person name="Liu G."/>
            <person name="Beyhan S."/>
            <person name="Sundermann A.J."/>
            <person name="Mounaud S."/>
            <person name="Pasculle A.W."/>
            <person name="Nierman W.C."/>
            <person name="Driscoll E."/>
            <person name="Cumbie R."/>
            <person name="Clancy C.J."/>
            <person name="Dupont C.L."/>
        </authorList>
    </citation>
    <scope>NUCLEOTIDE SEQUENCE [LARGE SCALE GENOMIC DNA]</scope>
    <source>
        <strain evidence="8 9">GL24</strain>
    </source>
</reference>
<comment type="similarity">
    <text evidence="2">Belongs to the binding-protein-dependent transport system permease family. HisMQ subfamily.</text>
</comment>
<dbReference type="Gene3D" id="1.10.3720.10">
    <property type="entry name" value="MetI-like"/>
    <property type="match status" value="1"/>
</dbReference>
<dbReference type="Proteomes" id="UP000740926">
    <property type="component" value="Unassembled WGS sequence"/>
</dbReference>
<evidence type="ECO:0000313" key="8">
    <source>
        <dbReference type="EMBL" id="KAG1531841.1"/>
    </source>
</evidence>
<dbReference type="PANTHER" id="PTHR30614">
    <property type="entry name" value="MEMBRANE COMPONENT OF AMINO ACID ABC TRANSPORTER"/>
    <property type="match status" value="1"/>
</dbReference>
<evidence type="ECO:0000256" key="3">
    <source>
        <dbReference type="ARBA" id="ARBA00022692"/>
    </source>
</evidence>
<sequence>MTSQYLNLLKNSSLAVAIGYPDIVSVVNTTLNQTGQAIEGILIIMGAYLTVSLSISIFMNWYNKRIALVER</sequence>
<proteinExistence type="inferred from homology"/>
<dbReference type="EMBL" id="JAANIU010010431">
    <property type="protein sequence ID" value="KAG1531841.1"/>
    <property type="molecule type" value="Genomic_DNA"/>
</dbReference>
<dbReference type="InterPro" id="IPR043429">
    <property type="entry name" value="ArtM/GltK/GlnP/TcyL/YhdX-like"/>
</dbReference>
<dbReference type="GO" id="GO:0006865">
    <property type="term" value="P:amino acid transport"/>
    <property type="evidence" value="ECO:0007669"/>
    <property type="project" value="UniProtKB-KW"/>
</dbReference>
<evidence type="ECO:0000313" key="9">
    <source>
        <dbReference type="Proteomes" id="UP000740926"/>
    </source>
</evidence>
<evidence type="ECO:0000256" key="4">
    <source>
        <dbReference type="ARBA" id="ARBA00022970"/>
    </source>
</evidence>
<evidence type="ECO:0000256" key="2">
    <source>
        <dbReference type="ARBA" id="ARBA00010072"/>
    </source>
</evidence>
<keyword evidence="5 7" id="KW-1133">Transmembrane helix</keyword>
<dbReference type="PANTHER" id="PTHR30614:SF37">
    <property type="entry name" value="AMINO-ACID ABC TRANSPORTER PERMEASE PROTEIN YHDX-RELATED"/>
    <property type="match status" value="1"/>
</dbReference>
<dbReference type="AlphaFoldDB" id="A0A9P6XTH0"/>
<accession>A0A9P6XTH0</accession>
<evidence type="ECO:0000256" key="7">
    <source>
        <dbReference type="SAM" id="Phobius"/>
    </source>
</evidence>